<keyword evidence="2" id="KW-0732">Signal</keyword>
<feature type="chain" id="PRO_5022726269" evidence="2">
    <location>
        <begin position="22"/>
        <end position="114"/>
    </location>
</feature>
<accession>A0A5B0QVB9</accession>
<dbReference type="EMBL" id="VSWC01000003">
    <property type="protein sequence ID" value="KAA1116684.1"/>
    <property type="molecule type" value="Genomic_DNA"/>
</dbReference>
<dbReference type="Proteomes" id="UP000324748">
    <property type="component" value="Unassembled WGS sequence"/>
</dbReference>
<gene>
    <name evidence="3" type="ORF">PGT21_022820</name>
</gene>
<reference evidence="3 4" key="1">
    <citation type="submission" date="2019-05" db="EMBL/GenBank/DDBJ databases">
        <title>Emergence of the Ug99 lineage of the wheat stem rust pathogen through somatic hybridization.</title>
        <authorList>
            <person name="Li F."/>
            <person name="Upadhyaya N.M."/>
            <person name="Sperschneider J."/>
            <person name="Matny O."/>
            <person name="Nguyen-Phuc H."/>
            <person name="Mago R."/>
            <person name="Raley C."/>
            <person name="Miller M.E."/>
            <person name="Silverstein K.A.T."/>
            <person name="Henningsen E."/>
            <person name="Hirsch C.D."/>
            <person name="Visser B."/>
            <person name="Pretorius Z.A."/>
            <person name="Steffenson B.J."/>
            <person name="Schwessinger B."/>
            <person name="Dodds P.N."/>
            <person name="Figueroa M."/>
        </authorList>
    </citation>
    <scope>NUCLEOTIDE SEQUENCE [LARGE SCALE GENOMIC DNA]</scope>
    <source>
        <strain evidence="3">21-0</strain>
    </source>
</reference>
<sequence>MFHRRFFTLVITSLLITSITAPLSREESEYWCGKCGNMLTITWCGLGGKEPCPVPLLGECAMQIDRDGHKLPSSTCCGSFFQRSHISNVSHNHGPSQNSQKPHSQKPGSSHTAQ</sequence>
<evidence type="ECO:0000256" key="1">
    <source>
        <dbReference type="SAM" id="MobiDB-lite"/>
    </source>
</evidence>
<feature type="region of interest" description="Disordered" evidence="1">
    <location>
        <begin position="87"/>
        <end position="114"/>
    </location>
</feature>
<protein>
    <submittedName>
        <fullName evidence="3">Uncharacterized protein</fullName>
    </submittedName>
</protein>
<evidence type="ECO:0000313" key="3">
    <source>
        <dbReference type="EMBL" id="KAA1116684.1"/>
    </source>
</evidence>
<keyword evidence="4" id="KW-1185">Reference proteome</keyword>
<organism evidence="3 4">
    <name type="scientific">Puccinia graminis f. sp. tritici</name>
    <dbReference type="NCBI Taxonomy" id="56615"/>
    <lineage>
        <taxon>Eukaryota</taxon>
        <taxon>Fungi</taxon>
        <taxon>Dikarya</taxon>
        <taxon>Basidiomycota</taxon>
        <taxon>Pucciniomycotina</taxon>
        <taxon>Pucciniomycetes</taxon>
        <taxon>Pucciniales</taxon>
        <taxon>Pucciniaceae</taxon>
        <taxon>Puccinia</taxon>
    </lineage>
</organism>
<comment type="caution">
    <text evidence="3">The sequence shown here is derived from an EMBL/GenBank/DDBJ whole genome shotgun (WGS) entry which is preliminary data.</text>
</comment>
<name>A0A5B0QVB9_PUCGR</name>
<dbReference type="AlphaFoldDB" id="A0A5B0QVB9"/>
<evidence type="ECO:0000313" key="4">
    <source>
        <dbReference type="Proteomes" id="UP000324748"/>
    </source>
</evidence>
<feature type="signal peptide" evidence="2">
    <location>
        <begin position="1"/>
        <end position="21"/>
    </location>
</feature>
<proteinExistence type="predicted"/>
<evidence type="ECO:0000256" key="2">
    <source>
        <dbReference type="SAM" id="SignalP"/>
    </source>
</evidence>